<dbReference type="InterPro" id="IPR000873">
    <property type="entry name" value="AMP-dep_synth/lig_dom"/>
</dbReference>
<organism evidence="5 6">
    <name type="scientific">Actinomadura craniellae</name>
    <dbReference type="NCBI Taxonomy" id="2231787"/>
    <lineage>
        <taxon>Bacteria</taxon>
        <taxon>Bacillati</taxon>
        <taxon>Actinomycetota</taxon>
        <taxon>Actinomycetes</taxon>
        <taxon>Streptosporangiales</taxon>
        <taxon>Thermomonosporaceae</taxon>
        <taxon>Actinomadura</taxon>
    </lineage>
</organism>
<dbReference type="CDD" id="cd17631">
    <property type="entry name" value="FACL_FadD13-like"/>
    <property type="match status" value="1"/>
</dbReference>
<evidence type="ECO:0000256" key="1">
    <source>
        <dbReference type="ARBA" id="ARBA00006432"/>
    </source>
</evidence>
<evidence type="ECO:0000313" key="5">
    <source>
        <dbReference type="EMBL" id="RAY16111.1"/>
    </source>
</evidence>
<dbReference type="Proteomes" id="UP000251891">
    <property type="component" value="Unassembled WGS sequence"/>
</dbReference>
<dbReference type="RefSeq" id="WP_111863453.1">
    <property type="nucleotide sequence ID" value="NZ_QLYX01000002.1"/>
</dbReference>
<feature type="domain" description="AMP-binding enzyme C-terminal" evidence="4">
    <location>
        <begin position="410"/>
        <end position="485"/>
    </location>
</feature>
<dbReference type="Gene3D" id="3.30.300.30">
    <property type="match status" value="1"/>
</dbReference>
<dbReference type="PANTHER" id="PTHR43767">
    <property type="entry name" value="LONG-CHAIN-FATTY-ACID--COA LIGASE"/>
    <property type="match status" value="1"/>
</dbReference>
<comment type="caution">
    <text evidence="5">The sequence shown here is derived from an EMBL/GenBank/DDBJ whole genome shotgun (WGS) entry which is preliminary data.</text>
</comment>
<dbReference type="NCBIfam" id="NF004837">
    <property type="entry name" value="PRK06187.1"/>
    <property type="match status" value="1"/>
</dbReference>
<name>A0A365HAK2_9ACTN</name>
<dbReference type="Gene3D" id="3.40.50.12780">
    <property type="entry name" value="N-terminal domain of ligase-like"/>
    <property type="match status" value="1"/>
</dbReference>
<dbReference type="PANTHER" id="PTHR43767:SF1">
    <property type="entry name" value="NONRIBOSOMAL PEPTIDE SYNTHASE PES1 (EUROFUNG)-RELATED"/>
    <property type="match status" value="1"/>
</dbReference>
<dbReference type="InterPro" id="IPR045851">
    <property type="entry name" value="AMP-bd_C_sf"/>
</dbReference>
<dbReference type="SUPFAM" id="SSF56801">
    <property type="entry name" value="Acetyl-CoA synthetase-like"/>
    <property type="match status" value="1"/>
</dbReference>
<keyword evidence="2" id="KW-0436">Ligase</keyword>
<dbReference type="EMBL" id="QLYX01000002">
    <property type="protein sequence ID" value="RAY16111.1"/>
    <property type="molecule type" value="Genomic_DNA"/>
</dbReference>
<dbReference type="Pfam" id="PF00501">
    <property type="entry name" value="AMP-binding"/>
    <property type="match status" value="1"/>
</dbReference>
<feature type="domain" description="AMP-dependent synthetase/ligase" evidence="3">
    <location>
        <begin position="12"/>
        <end position="359"/>
    </location>
</feature>
<evidence type="ECO:0000259" key="3">
    <source>
        <dbReference type="Pfam" id="PF00501"/>
    </source>
</evidence>
<dbReference type="Pfam" id="PF13193">
    <property type="entry name" value="AMP-binding_C"/>
    <property type="match status" value="1"/>
</dbReference>
<proteinExistence type="inferred from homology"/>
<dbReference type="InterPro" id="IPR025110">
    <property type="entry name" value="AMP-bd_C"/>
</dbReference>
<dbReference type="OrthoDB" id="9803968at2"/>
<dbReference type="InterPro" id="IPR050237">
    <property type="entry name" value="ATP-dep_AMP-bd_enzyme"/>
</dbReference>
<accession>A0A365HAK2</accession>
<dbReference type="PROSITE" id="PS00455">
    <property type="entry name" value="AMP_BINDING"/>
    <property type="match status" value="1"/>
</dbReference>
<protein>
    <submittedName>
        <fullName evidence="5">p-hydroxycinnamoyl-CoA synthetase</fullName>
    </submittedName>
</protein>
<sequence>MRDQGLGSWPARRARMAPERTALIFEGRATSYGDLAERVARLARALRGRGISPGDRVAYLGPNHPAFLETLFATAAAGAVFVPLNFRLAGPELEYILDDCGAEMLVYAPDQAPLVAGLDVRVRHLVSLAEDYEDLLTEGRPELLDETVGHDDVCMIMYTSGTTGVPKGAMLTHGNLTWNCVNVLLDIDLTRDEVTLVSAPMFHAAALGMTCLPTFIKGGAAVIMPSFSPDGAFDLIEKHRVTFMFGVPAMFAAMSQAPRWADADLSSVRILECGGAPVPGALIETYRERGLTFLQGYGMTEAAPGVLFLGPEAADRVGSAGKASFFTEARLVGPDGSPPPAGEPGEIQVRGPNVMKGYWKRPDATREVFAEGAWFRSGDAAYLDDEGFFYIYDRIKDMIISGGENIYPAEVERALAGDPAVAECAVIGVPDETWGEVGKAFVVPREGIALEPGRLLESLAGKLAKYKIPKYVEVVDALPRGGSGKVLKQHLRRS</sequence>
<keyword evidence="6" id="KW-1185">Reference proteome</keyword>
<dbReference type="GO" id="GO:0016878">
    <property type="term" value="F:acid-thiol ligase activity"/>
    <property type="evidence" value="ECO:0007669"/>
    <property type="project" value="UniProtKB-ARBA"/>
</dbReference>
<comment type="similarity">
    <text evidence="1">Belongs to the ATP-dependent AMP-binding enzyme family.</text>
</comment>
<evidence type="ECO:0000313" key="6">
    <source>
        <dbReference type="Proteomes" id="UP000251891"/>
    </source>
</evidence>
<evidence type="ECO:0000259" key="4">
    <source>
        <dbReference type="Pfam" id="PF13193"/>
    </source>
</evidence>
<evidence type="ECO:0000256" key="2">
    <source>
        <dbReference type="ARBA" id="ARBA00022598"/>
    </source>
</evidence>
<dbReference type="InterPro" id="IPR020845">
    <property type="entry name" value="AMP-binding_CS"/>
</dbReference>
<dbReference type="FunFam" id="3.30.300.30:FF:000008">
    <property type="entry name" value="2,3-dihydroxybenzoate-AMP ligase"/>
    <property type="match status" value="1"/>
</dbReference>
<gene>
    <name evidence="5" type="ORF">DPM19_04055</name>
</gene>
<dbReference type="AlphaFoldDB" id="A0A365HAK2"/>
<reference evidence="5 6" key="1">
    <citation type="submission" date="2018-06" db="EMBL/GenBank/DDBJ databases">
        <title>Actinomadura craniellae sp. nov. isolated from marine sponge Craniella sp.</title>
        <authorList>
            <person name="Li L."/>
            <person name="Xu Q.H."/>
            <person name="Lin H.W."/>
            <person name="Lu Y.H."/>
        </authorList>
    </citation>
    <scope>NUCLEOTIDE SEQUENCE [LARGE SCALE GENOMIC DNA]</scope>
    <source>
        <strain evidence="5 6">LHW63021</strain>
    </source>
</reference>
<dbReference type="InterPro" id="IPR042099">
    <property type="entry name" value="ANL_N_sf"/>
</dbReference>